<reference evidence="2" key="1">
    <citation type="submission" date="2016-10" db="EMBL/GenBank/DDBJ databases">
        <authorList>
            <person name="Varghese N."/>
            <person name="Submissions S."/>
        </authorList>
    </citation>
    <scope>NUCLEOTIDE SEQUENCE [LARGE SCALE GENOMIC DNA]</scope>
    <source>
        <strain evidence="2">930I</strain>
    </source>
</reference>
<dbReference type="Pfam" id="PF14384">
    <property type="entry name" value="BrnA_antitoxin"/>
    <property type="match status" value="1"/>
</dbReference>
<accession>A0A1G8B3B4</accession>
<name>A0A1G8B3B4_9PROT</name>
<dbReference type="Proteomes" id="UP000217076">
    <property type="component" value="Unassembled WGS sequence"/>
</dbReference>
<gene>
    <name evidence="1" type="ORF">SAMN05421742_105191</name>
</gene>
<dbReference type="InterPro" id="IPR025528">
    <property type="entry name" value="BrnA_antitoxin"/>
</dbReference>
<organism evidence="1 2">
    <name type="scientific">Roseospirillum parvum</name>
    <dbReference type="NCBI Taxonomy" id="83401"/>
    <lineage>
        <taxon>Bacteria</taxon>
        <taxon>Pseudomonadati</taxon>
        <taxon>Pseudomonadota</taxon>
        <taxon>Alphaproteobacteria</taxon>
        <taxon>Rhodospirillales</taxon>
        <taxon>Rhodospirillaceae</taxon>
        <taxon>Roseospirillum</taxon>
    </lineage>
</organism>
<protein>
    <submittedName>
        <fullName evidence="1">BrnA antitoxin of type II toxin-antitoxin system</fullName>
    </submittedName>
</protein>
<sequence>MAKKAPRILDNTPDEDQAIQAAIAADPDTFEADASVRRVGRPRGRTKRQVTVSLDADLIEALRGDNPKGWQTRLNKAARDGLGMK</sequence>
<dbReference type="RefSeq" id="WP_092618865.1">
    <property type="nucleotide sequence ID" value="NZ_FNCV01000005.1"/>
</dbReference>
<dbReference type="EMBL" id="FNCV01000005">
    <property type="protein sequence ID" value="SDH27513.1"/>
    <property type="molecule type" value="Genomic_DNA"/>
</dbReference>
<proteinExistence type="predicted"/>
<keyword evidence="2" id="KW-1185">Reference proteome</keyword>
<dbReference type="STRING" id="83401.SAMN05421742_105191"/>
<dbReference type="OrthoDB" id="361944at2"/>
<dbReference type="AlphaFoldDB" id="A0A1G8B3B4"/>
<evidence type="ECO:0000313" key="1">
    <source>
        <dbReference type="EMBL" id="SDH27513.1"/>
    </source>
</evidence>
<evidence type="ECO:0000313" key="2">
    <source>
        <dbReference type="Proteomes" id="UP000217076"/>
    </source>
</evidence>